<evidence type="ECO:0000313" key="1">
    <source>
        <dbReference type="EMBL" id="VDO82139.1"/>
    </source>
</evidence>
<accession>A0A183NIC6</accession>
<dbReference type="AlphaFoldDB" id="A0A183NIC6"/>
<name>A0A183NIC6_9TREM</name>
<dbReference type="EMBL" id="UZAL01002270">
    <property type="protein sequence ID" value="VDO82139.1"/>
    <property type="molecule type" value="Genomic_DNA"/>
</dbReference>
<protein>
    <submittedName>
        <fullName evidence="1">Uncharacterized protein</fullName>
    </submittedName>
</protein>
<dbReference type="Proteomes" id="UP000269396">
    <property type="component" value="Unassembled WGS sequence"/>
</dbReference>
<organism evidence="1 2">
    <name type="scientific">Schistosoma mattheei</name>
    <dbReference type="NCBI Taxonomy" id="31246"/>
    <lineage>
        <taxon>Eukaryota</taxon>
        <taxon>Metazoa</taxon>
        <taxon>Spiralia</taxon>
        <taxon>Lophotrochozoa</taxon>
        <taxon>Platyhelminthes</taxon>
        <taxon>Trematoda</taxon>
        <taxon>Digenea</taxon>
        <taxon>Strigeidida</taxon>
        <taxon>Schistosomatoidea</taxon>
        <taxon>Schistosomatidae</taxon>
        <taxon>Schistosoma</taxon>
    </lineage>
</organism>
<reference evidence="1 2" key="1">
    <citation type="submission" date="2018-11" db="EMBL/GenBank/DDBJ databases">
        <authorList>
            <consortium name="Pathogen Informatics"/>
        </authorList>
    </citation>
    <scope>NUCLEOTIDE SEQUENCE [LARGE SCALE GENOMIC DNA]</scope>
    <source>
        <strain>Denwood</strain>
        <strain evidence="2">Zambia</strain>
    </source>
</reference>
<keyword evidence="2" id="KW-1185">Reference proteome</keyword>
<proteinExistence type="predicted"/>
<gene>
    <name evidence="1" type="ORF">SMTD_LOCUS1862</name>
</gene>
<sequence length="251" mass="29663">MIYLSNEFTFFGKHITDKQQRPHEILDTLLVRFISPSLQISVFLQSFDILIENINNLESSKLQKLTCVTQSPYILLDGLLKFVLLHGNFGLYEHLLLFLRKKVRHFKELNFKRQEMHFNDTSLLPTGFLLSYVCMDIVNLSTLNSLFQSQLDNIISENAFSQTTLKFENDQVELIRIISDNITKWIQPYLDASYVSLHEDDRMDYIQNDLDKSLYRVMDFNDMVPFLIFKSDYASLLYLNRYTDNRMILLL</sequence>
<evidence type="ECO:0000313" key="2">
    <source>
        <dbReference type="Proteomes" id="UP000269396"/>
    </source>
</evidence>